<dbReference type="PANTHER" id="PTHR11058">
    <property type="entry name" value="NADH-UBIQUINONE OXIDOREDUCTASE CHAIN 3"/>
    <property type="match status" value="1"/>
</dbReference>
<evidence type="ECO:0000256" key="2">
    <source>
        <dbReference type="ARBA" id="ARBA00008472"/>
    </source>
</evidence>
<keyword evidence="9 10" id="KW-0496">Mitochondrion</keyword>
<comment type="catalytic activity">
    <reaction evidence="8 9">
        <text>a ubiquinone + NADH + 5 H(+)(in) = a ubiquinol + NAD(+) + 4 H(+)(out)</text>
        <dbReference type="Rhea" id="RHEA:29091"/>
        <dbReference type="Rhea" id="RHEA-COMP:9565"/>
        <dbReference type="Rhea" id="RHEA-COMP:9566"/>
        <dbReference type="ChEBI" id="CHEBI:15378"/>
        <dbReference type="ChEBI" id="CHEBI:16389"/>
        <dbReference type="ChEBI" id="CHEBI:17976"/>
        <dbReference type="ChEBI" id="CHEBI:57540"/>
        <dbReference type="ChEBI" id="CHEBI:57945"/>
        <dbReference type="EC" id="7.1.1.2"/>
    </reaction>
</comment>
<geneLocation type="mitochondrion" evidence="10"/>
<organism evidence="10">
    <name type="scientific">Platypodinae sp. BMNH 1274715</name>
    <dbReference type="NCBI Taxonomy" id="2558031"/>
    <lineage>
        <taxon>Eukaryota</taxon>
        <taxon>Metazoa</taxon>
        <taxon>Ecdysozoa</taxon>
        <taxon>Arthropoda</taxon>
        <taxon>Hexapoda</taxon>
        <taxon>Insecta</taxon>
        <taxon>Pterygota</taxon>
        <taxon>Neoptera</taxon>
        <taxon>Endopterygota</taxon>
        <taxon>Coleoptera</taxon>
        <taxon>Polyphaga</taxon>
        <taxon>Cucujiformia</taxon>
        <taxon>Curculionidae</taxon>
        <taxon>Platypodinae</taxon>
    </lineage>
</organism>
<dbReference type="InterPro" id="IPR038430">
    <property type="entry name" value="NDAH_ubi_oxred_su3_sf"/>
</dbReference>
<evidence type="ECO:0000256" key="6">
    <source>
        <dbReference type="ARBA" id="ARBA00022989"/>
    </source>
</evidence>
<dbReference type="EC" id="7.1.1.2" evidence="9"/>
<dbReference type="InterPro" id="IPR000440">
    <property type="entry name" value="NADH_UbQ/plastoQ_OxRdtase_su3"/>
</dbReference>
<feature type="transmembrane region" description="Helical" evidence="9">
    <location>
        <begin position="56"/>
        <end position="76"/>
    </location>
</feature>
<evidence type="ECO:0000256" key="1">
    <source>
        <dbReference type="ARBA" id="ARBA00004370"/>
    </source>
</evidence>
<dbReference type="GO" id="GO:0008137">
    <property type="term" value="F:NADH dehydrogenase (ubiquinone) activity"/>
    <property type="evidence" value="ECO:0007669"/>
    <property type="project" value="UniProtKB-UniRule"/>
</dbReference>
<keyword evidence="9" id="KW-0830">Ubiquinone</keyword>
<evidence type="ECO:0000256" key="3">
    <source>
        <dbReference type="ARBA" id="ARBA00021007"/>
    </source>
</evidence>
<evidence type="ECO:0000256" key="4">
    <source>
        <dbReference type="ARBA" id="ARBA00022448"/>
    </source>
</evidence>
<gene>
    <name evidence="10" type="primary">ND3</name>
</gene>
<dbReference type="EMBL" id="KT696255">
    <property type="protein sequence ID" value="AML26623.1"/>
    <property type="molecule type" value="Genomic_DNA"/>
</dbReference>
<proteinExistence type="inferred from homology"/>
<keyword evidence="9" id="KW-0679">Respiratory chain</keyword>
<dbReference type="Pfam" id="PF00507">
    <property type="entry name" value="Oxidored_q4"/>
    <property type="match status" value="1"/>
</dbReference>
<dbReference type="Gene3D" id="1.20.58.1610">
    <property type="entry name" value="NADH:ubiquinone/plastoquinone oxidoreductase, chain 3"/>
    <property type="match status" value="1"/>
</dbReference>
<evidence type="ECO:0000256" key="9">
    <source>
        <dbReference type="RuleBase" id="RU003640"/>
    </source>
</evidence>
<keyword evidence="6 9" id="KW-1133">Transmembrane helix</keyword>
<keyword evidence="9" id="KW-1278">Translocase</keyword>
<keyword evidence="7 9" id="KW-0472">Membrane</keyword>
<evidence type="ECO:0000256" key="8">
    <source>
        <dbReference type="ARBA" id="ARBA00049551"/>
    </source>
</evidence>
<keyword evidence="9" id="KW-0249">Electron transport</keyword>
<dbReference type="GO" id="GO:0030964">
    <property type="term" value="C:NADH dehydrogenase complex"/>
    <property type="evidence" value="ECO:0007669"/>
    <property type="project" value="TreeGrafter"/>
</dbReference>
<dbReference type="PANTHER" id="PTHR11058:SF9">
    <property type="entry name" value="NADH-UBIQUINONE OXIDOREDUCTASE CHAIN 3"/>
    <property type="match status" value="1"/>
</dbReference>
<protein>
    <recommendedName>
        <fullName evidence="3 9">NADH-ubiquinone oxidoreductase chain 3</fullName>
        <ecNumber evidence="9">7.1.1.2</ecNumber>
    </recommendedName>
</protein>
<feature type="transmembrane region" description="Helical" evidence="9">
    <location>
        <begin position="6"/>
        <end position="27"/>
    </location>
</feature>
<keyword evidence="9" id="KW-0520">NAD</keyword>
<comment type="function">
    <text evidence="9">Core subunit of the mitochondrial membrane respiratory chain NADH dehydrogenase (Complex I) which catalyzes electron transfer from NADH through the respiratory chain, using ubiquinone as an electron acceptor. Essential for the catalytic activity of complex I.</text>
</comment>
<comment type="similarity">
    <text evidence="2 9">Belongs to the complex I subunit 3 family.</text>
</comment>
<sequence>MIFLLTIIGLIISLIIMILITVLNFSAKKSFIDREKSSPFECGFEPISSSRMPFSIHFFLIAIIFVIFDVELVLLFPAITSMKLSSPMPLSTTLILFIIILLLGLYHEWNQGALNWK</sequence>
<keyword evidence="4 9" id="KW-0813">Transport</keyword>
<evidence type="ECO:0000256" key="5">
    <source>
        <dbReference type="ARBA" id="ARBA00022692"/>
    </source>
</evidence>
<evidence type="ECO:0000256" key="7">
    <source>
        <dbReference type="ARBA" id="ARBA00023136"/>
    </source>
</evidence>
<comment type="subcellular location">
    <subcellularLocation>
        <location evidence="1">Membrane</location>
    </subcellularLocation>
    <subcellularLocation>
        <location evidence="9">Mitochondrion membrane</location>
        <topology evidence="9">Multi-pass membrane protein</topology>
    </subcellularLocation>
</comment>
<keyword evidence="5 9" id="KW-0812">Transmembrane</keyword>
<feature type="transmembrane region" description="Helical" evidence="9">
    <location>
        <begin position="88"/>
        <end position="107"/>
    </location>
</feature>
<dbReference type="AlphaFoldDB" id="A0A126TGA8"/>
<dbReference type="GO" id="GO:0031966">
    <property type="term" value="C:mitochondrial membrane"/>
    <property type="evidence" value="ECO:0007669"/>
    <property type="project" value="UniProtKB-SubCell"/>
</dbReference>
<name>A0A126TGA8_9CUCU</name>
<reference evidence="10" key="1">
    <citation type="submission" date="2015-09" db="EMBL/GenBank/DDBJ databases">
        <title>Capturing the unknown biodiversity of arthropods in tropical forests using metagenomics.</title>
        <authorList>
            <person name="Andujar C."/>
            <person name="Creedy T.J."/>
            <person name="Garner B."/>
            <person name="Canty R."/>
            <person name="Warner H.B."/>
            <person name="Lipecki J."/>
            <person name="Crampton-Platt A."/>
            <person name="Gabrielli M."/>
            <person name="Croydon-Veleslavov I.A."/>
            <person name="Lim J.L."/>
            <person name="Linard B."/>
            <person name="Vogler A."/>
        </authorList>
    </citation>
    <scope>NUCLEOTIDE SEQUENCE</scope>
</reference>
<accession>A0A126TGA8</accession>
<evidence type="ECO:0000313" key="10">
    <source>
        <dbReference type="EMBL" id="AML26623.1"/>
    </source>
</evidence>